<dbReference type="EMBL" id="JAGYWB010000010">
    <property type="protein sequence ID" value="KAI0507223.1"/>
    <property type="molecule type" value="Genomic_DNA"/>
</dbReference>
<comment type="caution">
    <text evidence="1">The sequence shown here is derived from an EMBL/GenBank/DDBJ whole genome shotgun (WGS) entry which is preliminary data.</text>
</comment>
<dbReference type="AlphaFoldDB" id="A0A8T3B729"/>
<name>A0A8T3B729_DENNO</name>
<evidence type="ECO:0000313" key="1">
    <source>
        <dbReference type="EMBL" id="KAI0507223.1"/>
    </source>
</evidence>
<dbReference type="Proteomes" id="UP000829196">
    <property type="component" value="Unassembled WGS sequence"/>
</dbReference>
<proteinExistence type="predicted"/>
<evidence type="ECO:0000313" key="2">
    <source>
        <dbReference type="Proteomes" id="UP000829196"/>
    </source>
</evidence>
<keyword evidence="2" id="KW-1185">Reference proteome</keyword>
<dbReference type="SMR" id="A0A8T3B729"/>
<sequence length="94" mass="11105">MREKNHFLKQKYLRREKEKESKRKSGISEAAERFSSVVAVRRFVCLVVRTPNPISVFEDVEFWSFCAKNCVFVTDKRAVFCIDETFTAQLLICY</sequence>
<gene>
    <name evidence="1" type="ORF">KFK09_013345</name>
</gene>
<organism evidence="1 2">
    <name type="scientific">Dendrobium nobile</name>
    <name type="common">Orchid</name>
    <dbReference type="NCBI Taxonomy" id="94219"/>
    <lineage>
        <taxon>Eukaryota</taxon>
        <taxon>Viridiplantae</taxon>
        <taxon>Streptophyta</taxon>
        <taxon>Embryophyta</taxon>
        <taxon>Tracheophyta</taxon>
        <taxon>Spermatophyta</taxon>
        <taxon>Magnoliopsida</taxon>
        <taxon>Liliopsida</taxon>
        <taxon>Asparagales</taxon>
        <taxon>Orchidaceae</taxon>
        <taxon>Epidendroideae</taxon>
        <taxon>Malaxideae</taxon>
        <taxon>Dendrobiinae</taxon>
        <taxon>Dendrobium</taxon>
    </lineage>
</organism>
<accession>A0A8T3B729</accession>
<reference evidence="1" key="1">
    <citation type="journal article" date="2022" name="Front. Genet.">
        <title>Chromosome-Scale Assembly of the Dendrobium nobile Genome Provides Insights Into the Molecular Mechanism of the Biosynthesis of the Medicinal Active Ingredient of Dendrobium.</title>
        <authorList>
            <person name="Xu Q."/>
            <person name="Niu S.-C."/>
            <person name="Li K.-L."/>
            <person name="Zheng P.-J."/>
            <person name="Zhang X.-J."/>
            <person name="Jia Y."/>
            <person name="Liu Y."/>
            <person name="Niu Y.-X."/>
            <person name="Yu L.-H."/>
            <person name="Chen D.-F."/>
            <person name="Zhang G.-Q."/>
        </authorList>
    </citation>
    <scope>NUCLEOTIDE SEQUENCE</scope>
    <source>
        <tissue evidence="1">Leaf</tissue>
    </source>
</reference>
<protein>
    <submittedName>
        <fullName evidence="1">Uncharacterized protein</fullName>
    </submittedName>
</protein>